<sequence>MDVLGSVKVKQVTPVSEKQAAKTLEKFLSTHHDELEADKLNVQEDVQAQLQLILEHLQKE</sequence>
<name>T0Q0I5_SAPDV</name>
<keyword evidence="2" id="KW-1185">Reference proteome</keyword>
<dbReference type="Proteomes" id="UP000030762">
    <property type="component" value="Unassembled WGS sequence"/>
</dbReference>
<evidence type="ECO:0000313" key="2">
    <source>
        <dbReference type="Proteomes" id="UP000030762"/>
    </source>
</evidence>
<protein>
    <submittedName>
        <fullName evidence="1">Uncharacterized protein</fullName>
    </submittedName>
</protein>
<dbReference type="OMA" id="KFLATHH"/>
<dbReference type="VEuPathDB" id="FungiDB:SDRG_14292"/>
<dbReference type="RefSeq" id="XP_008618634.1">
    <property type="nucleotide sequence ID" value="XM_008620412.1"/>
</dbReference>
<accession>T0Q0I5</accession>
<dbReference type="GeneID" id="19955019"/>
<reference evidence="1 2" key="1">
    <citation type="submission" date="2012-04" db="EMBL/GenBank/DDBJ databases">
        <title>The Genome Sequence of Saprolegnia declina VS20.</title>
        <authorList>
            <consortium name="The Broad Institute Genome Sequencing Platform"/>
            <person name="Russ C."/>
            <person name="Nusbaum C."/>
            <person name="Tyler B."/>
            <person name="van West P."/>
            <person name="Dieguez-Uribeondo J."/>
            <person name="de Bruijn I."/>
            <person name="Tripathy S."/>
            <person name="Jiang R."/>
            <person name="Young S.K."/>
            <person name="Zeng Q."/>
            <person name="Gargeya S."/>
            <person name="Fitzgerald M."/>
            <person name="Haas B."/>
            <person name="Abouelleil A."/>
            <person name="Alvarado L."/>
            <person name="Arachchi H.M."/>
            <person name="Berlin A."/>
            <person name="Chapman S.B."/>
            <person name="Goldberg J."/>
            <person name="Griggs A."/>
            <person name="Gujja S."/>
            <person name="Hansen M."/>
            <person name="Howarth C."/>
            <person name="Imamovic A."/>
            <person name="Larimer J."/>
            <person name="McCowen C."/>
            <person name="Montmayeur A."/>
            <person name="Murphy C."/>
            <person name="Neiman D."/>
            <person name="Pearson M."/>
            <person name="Priest M."/>
            <person name="Roberts A."/>
            <person name="Saif S."/>
            <person name="Shea T."/>
            <person name="Sisk P."/>
            <person name="Sykes S."/>
            <person name="Wortman J."/>
            <person name="Nusbaum C."/>
            <person name="Birren B."/>
        </authorList>
    </citation>
    <scope>NUCLEOTIDE SEQUENCE [LARGE SCALE GENOMIC DNA]</scope>
    <source>
        <strain evidence="1 2">VS20</strain>
    </source>
</reference>
<dbReference type="OrthoDB" id="72387at2759"/>
<organism evidence="1 2">
    <name type="scientific">Saprolegnia diclina (strain VS20)</name>
    <dbReference type="NCBI Taxonomy" id="1156394"/>
    <lineage>
        <taxon>Eukaryota</taxon>
        <taxon>Sar</taxon>
        <taxon>Stramenopiles</taxon>
        <taxon>Oomycota</taxon>
        <taxon>Saprolegniomycetes</taxon>
        <taxon>Saprolegniales</taxon>
        <taxon>Saprolegniaceae</taxon>
        <taxon>Saprolegnia</taxon>
    </lineage>
</organism>
<evidence type="ECO:0000313" key="1">
    <source>
        <dbReference type="EMBL" id="EQC28021.1"/>
    </source>
</evidence>
<dbReference type="InParanoid" id="T0Q0I5"/>
<proteinExistence type="predicted"/>
<dbReference type="EMBL" id="JH767200">
    <property type="protein sequence ID" value="EQC28021.1"/>
    <property type="molecule type" value="Genomic_DNA"/>
</dbReference>
<dbReference type="AlphaFoldDB" id="T0Q0I5"/>
<gene>
    <name evidence="1" type="ORF">SDRG_14292</name>
</gene>